<accession>A0A5B9W3B8</accession>
<proteinExistence type="predicted"/>
<evidence type="ECO:0008006" key="3">
    <source>
        <dbReference type="Google" id="ProtNLM"/>
    </source>
</evidence>
<dbReference type="RefSeq" id="WP_148594926.1">
    <property type="nucleotide sequence ID" value="NZ_CP042997.1"/>
</dbReference>
<dbReference type="Proteomes" id="UP000324233">
    <property type="component" value="Chromosome"/>
</dbReference>
<dbReference type="AlphaFoldDB" id="A0A5B9W3B8"/>
<evidence type="ECO:0000313" key="2">
    <source>
        <dbReference type="Proteomes" id="UP000324233"/>
    </source>
</evidence>
<protein>
    <recommendedName>
        <fullName evidence="3">RiboL-PSP-HEPN domain-containing protein</fullName>
    </recommendedName>
</protein>
<dbReference type="KEGG" id="agv:OJF2_36270"/>
<name>A0A5B9W3B8_9BACT</name>
<reference evidence="1 2" key="1">
    <citation type="submission" date="2019-08" db="EMBL/GenBank/DDBJ databases">
        <title>Deep-cultivation of Planctomycetes and their phenomic and genomic characterization uncovers novel biology.</title>
        <authorList>
            <person name="Wiegand S."/>
            <person name="Jogler M."/>
            <person name="Boedeker C."/>
            <person name="Pinto D."/>
            <person name="Vollmers J."/>
            <person name="Rivas-Marin E."/>
            <person name="Kohn T."/>
            <person name="Peeters S.H."/>
            <person name="Heuer A."/>
            <person name="Rast P."/>
            <person name="Oberbeckmann S."/>
            <person name="Bunk B."/>
            <person name="Jeske O."/>
            <person name="Meyerdierks A."/>
            <person name="Storesund J.E."/>
            <person name="Kallscheuer N."/>
            <person name="Luecker S."/>
            <person name="Lage O.M."/>
            <person name="Pohl T."/>
            <person name="Merkel B.J."/>
            <person name="Hornburger P."/>
            <person name="Mueller R.-W."/>
            <person name="Bruemmer F."/>
            <person name="Labrenz M."/>
            <person name="Spormann A.M."/>
            <person name="Op den Camp H."/>
            <person name="Overmann J."/>
            <person name="Amann R."/>
            <person name="Jetten M.S.M."/>
            <person name="Mascher T."/>
            <person name="Medema M.H."/>
            <person name="Devos D.P."/>
            <person name="Kaster A.-K."/>
            <person name="Ovreas L."/>
            <person name="Rohde M."/>
            <person name="Galperin M.Y."/>
            <person name="Jogler C."/>
        </authorList>
    </citation>
    <scope>NUCLEOTIDE SEQUENCE [LARGE SCALE GENOMIC DNA]</scope>
    <source>
        <strain evidence="1 2">OJF2</strain>
    </source>
</reference>
<keyword evidence="2" id="KW-1185">Reference proteome</keyword>
<organism evidence="1 2">
    <name type="scientific">Aquisphaera giovannonii</name>
    <dbReference type="NCBI Taxonomy" id="406548"/>
    <lineage>
        <taxon>Bacteria</taxon>
        <taxon>Pseudomonadati</taxon>
        <taxon>Planctomycetota</taxon>
        <taxon>Planctomycetia</taxon>
        <taxon>Isosphaerales</taxon>
        <taxon>Isosphaeraceae</taxon>
        <taxon>Aquisphaera</taxon>
    </lineage>
</organism>
<gene>
    <name evidence="1" type="ORF">OJF2_36270</name>
</gene>
<dbReference type="OrthoDB" id="1430466at2"/>
<dbReference type="EMBL" id="CP042997">
    <property type="protein sequence ID" value="QEH35082.1"/>
    <property type="molecule type" value="Genomic_DNA"/>
</dbReference>
<evidence type="ECO:0000313" key="1">
    <source>
        <dbReference type="EMBL" id="QEH35082.1"/>
    </source>
</evidence>
<sequence>MPLPDEIRALADGILRRLQESRDYYIHTQQAWRVVQQVVHEGRSVGIVDAASGAEIPATSLEPLAQRYVTGHLTGAVFRGLSGILEDWILGLARLWLTAYPVQLDAAYGEAAERSRSQRREEIQVPLSEILGAPDRDAIIGSVVERVVRELAYRRPSQWFQFLDHRVNLGCPDEARRGAICELKAARDAIEHNRGTAGRDYVEKSGRFARCREGEEIQLDEPYLMHCFGLLREVVEEMAASAIRRSGSGGVS</sequence>